<evidence type="ECO:0000313" key="4">
    <source>
        <dbReference type="Ensembl" id="ENSCMIP00000010572.1"/>
    </source>
</evidence>
<dbReference type="GeneTree" id="ENSGT00390000014654"/>
<name>A0A4W3H5X5_CALMI</name>
<reference evidence="5" key="3">
    <citation type="journal article" date="2014" name="Nature">
        <title>Elephant shark genome provides unique insights into gnathostome evolution.</title>
        <authorList>
            <consortium name="International Elephant Shark Genome Sequencing Consortium"/>
            <person name="Venkatesh B."/>
            <person name="Lee A.P."/>
            <person name="Ravi V."/>
            <person name="Maurya A.K."/>
            <person name="Lian M.M."/>
            <person name="Swann J.B."/>
            <person name="Ohta Y."/>
            <person name="Flajnik M.F."/>
            <person name="Sutoh Y."/>
            <person name="Kasahara M."/>
            <person name="Hoon S."/>
            <person name="Gangu V."/>
            <person name="Roy S.W."/>
            <person name="Irimia M."/>
            <person name="Korzh V."/>
            <person name="Kondrychyn I."/>
            <person name="Lim Z.W."/>
            <person name="Tay B.H."/>
            <person name="Tohari S."/>
            <person name="Kong K.W."/>
            <person name="Ho S."/>
            <person name="Lorente-Galdos B."/>
            <person name="Quilez J."/>
            <person name="Marques-Bonet T."/>
            <person name="Raney B.J."/>
            <person name="Ingham P.W."/>
            <person name="Tay A."/>
            <person name="Hillier L.W."/>
            <person name="Minx P."/>
            <person name="Boehm T."/>
            <person name="Wilson R.K."/>
            <person name="Brenner S."/>
            <person name="Warren W.C."/>
        </authorList>
    </citation>
    <scope>NUCLEOTIDE SEQUENCE [LARGE SCALE GENOMIC DNA]</scope>
</reference>
<feature type="region of interest" description="Disordered" evidence="1">
    <location>
        <begin position="86"/>
        <end position="107"/>
    </location>
</feature>
<dbReference type="GO" id="GO:0000724">
    <property type="term" value="P:double-strand break repair via homologous recombination"/>
    <property type="evidence" value="ECO:0007669"/>
    <property type="project" value="TreeGrafter"/>
</dbReference>
<feature type="domain" description="DUF4502" evidence="2">
    <location>
        <begin position="6"/>
        <end position="398"/>
    </location>
</feature>
<keyword evidence="5" id="KW-1185">Reference proteome</keyword>
<dbReference type="PANTHER" id="PTHR34347">
    <property type="entry name" value="DNA REPAIR-SCAFFOLDING PROTEIN SPIDR"/>
    <property type="match status" value="1"/>
</dbReference>
<dbReference type="GO" id="GO:0000228">
    <property type="term" value="C:nuclear chromosome"/>
    <property type="evidence" value="ECO:0007669"/>
    <property type="project" value="TreeGrafter"/>
</dbReference>
<evidence type="ECO:0000256" key="1">
    <source>
        <dbReference type="SAM" id="MobiDB-lite"/>
    </source>
</evidence>
<evidence type="ECO:0000313" key="5">
    <source>
        <dbReference type="Proteomes" id="UP000314986"/>
    </source>
</evidence>
<organism evidence="4 5">
    <name type="scientific">Callorhinchus milii</name>
    <name type="common">Ghost shark</name>
    <dbReference type="NCBI Taxonomy" id="7868"/>
    <lineage>
        <taxon>Eukaryota</taxon>
        <taxon>Metazoa</taxon>
        <taxon>Chordata</taxon>
        <taxon>Craniata</taxon>
        <taxon>Vertebrata</taxon>
        <taxon>Chondrichthyes</taxon>
        <taxon>Holocephali</taxon>
        <taxon>Chimaeriformes</taxon>
        <taxon>Callorhinchidae</taxon>
        <taxon>Callorhinchus</taxon>
    </lineage>
</organism>
<feature type="region of interest" description="Disordered" evidence="1">
    <location>
        <begin position="465"/>
        <end position="484"/>
    </location>
</feature>
<dbReference type="InterPro" id="IPR028032">
    <property type="entry name" value="DUF4503"/>
</dbReference>
<evidence type="ECO:0000259" key="3">
    <source>
        <dbReference type="Pfam" id="PF14951"/>
    </source>
</evidence>
<dbReference type="CTD" id="23514"/>
<evidence type="ECO:0000259" key="2">
    <source>
        <dbReference type="Pfam" id="PF14950"/>
    </source>
</evidence>
<proteinExistence type="predicted"/>
<feature type="region of interest" description="Disordered" evidence="1">
    <location>
        <begin position="172"/>
        <end position="207"/>
    </location>
</feature>
<feature type="domain" description="DUF4503" evidence="3">
    <location>
        <begin position="563"/>
        <end position="940"/>
    </location>
</feature>
<dbReference type="Ensembl" id="ENSCMIT00000010847.1">
    <property type="protein sequence ID" value="ENSCMIP00000010572.1"/>
    <property type="gene ID" value="ENSCMIG00000005573.1"/>
</dbReference>
<dbReference type="PANTHER" id="PTHR34347:SF1">
    <property type="entry name" value="DNA REPAIR-SCAFFOLDING PROTEIN"/>
    <property type="match status" value="1"/>
</dbReference>
<evidence type="ECO:0008006" key="6">
    <source>
        <dbReference type="Google" id="ProtNLM"/>
    </source>
</evidence>
<dbReference type="STRING" id="7868.ENSCMIP00000010572"/>
<reference evidence="4" key="5">
    <citation type="submission" date="2025-09" db="UniProtKB">
        <authorList>
            <consortium name="Ensembl"/>
        </authorList>
    </citation>
    <scope>IDENTIFICATION</scope>
</reference>
<dbReference type="Pfam" id="PF14950">
    <property type="entry name" value="DUF4502"/>
    <property type="match status" value="1"/>
</dbReference>
<dbReference type="GeneID" id="103175164"/>
<dbReference type="OMA" id="KTCRCTF"/>
<sequence>MAAARKRKRSEMVRGSNFPHDVEITCTRPRSLVKKSMPSIGKSWDRCGEGFQDSSQIEDDGPLGKKLQVVRSLTSALQSNEADICRGQESEEKDNIVWSSSDSELSDPEMLLGNSKERLMPKTQRTINSYHKYLHMINSLTDSQMSEDESPTIDWDSFSDNEEISDITQGAVDSYLTDSDSSTSSKLENRKSATHQPTKSLAAYDISEFSSDSESSKESKLHEKRISSTLQGQLNVFSCESDRDQTAVRSASDWLKTAQAFLQTPEKQERKQFKTPDDSAKKKRKFLRGGLAERLNRLQCRERSAIHFWRHQTTTDWRIPAAGKVGVLVLKILDLHEECSMLVTLCQPLIETSIDQTGEDEGTSTQAPLKVLFTRETASHLRIVSGDLVHVHSPWQKLVIQDQEGPVILCTYFSQKILSNKDPGTKDNYCCPGQTEMVRKAPISLAMRFNLTASKLKHDFDCDQDKARSAENPSATQQESLKKERGITHWSADNLVWDSLLEVIESQGTAGWTKQNVKVVIQRVYCLPVKDILHNQLTRKDQSDISLPSNVGQQNARLCLLVQDVYGLFSEVQLRTYSLLEEDLQQQSACWEGKRCYLKGMKIIQRTTRGRSSGLFSLIDSLWPPLIPPKVHGQSQGSQESVGSPSGALLPAPSFCYVLAARPGERGIELLQEENGSDLYRPTAWHNLEHILQYIPESHRCSFSAEVIYRRLQAQTANQQISGENWVFVTDSTLQSSTHDPLVPRSLPVCVTSFCVLCAEVTKELNDGSSHTLLFKDAIVEKDNIVCAEGTVLSLYNSVLDSSREQEFSQVTGPVTLDELSIATKMCSLCTVQGTVVGVDETTAFSWIVCNRCGSEKLEKKTGERKSLYCRQCVQPVTTPLTKMQLEVFLQYPALPQSTIKVKGYEIECVLGKETGPLNCYVRSVTKQPSCWIGLEEISLQQASNQPLQ</sequence>
<dbReference type="InterPro" id="IPR053054">
    <property type="entry name" value="DNA_repair-scaffolding"/>
</dbReference>
<dbReference type="InParanoid" id="A0A4W3H5X5"/>
<reference evidence="5" key="2">
    <citation type="journal article" date="2007" name="PLoS Biol.">
        <title>Survey sequencing and comparative analysis of the elephant shark (Callorhinchus milii) genome.</title>
        <authorList>
            <person name="Venkatesh B."/>
            <person name="Kirkness E.F."/>
            <person name="Loh Y.H."/>
            <person name="Halpern A.L."/>
            <person name="Lee A.P."/>
            <person name="Johnson J."/>
            <person name="Dandona N."/>
            <person name="Viswanathan L.D."/>
            <person name="Tay A."/>
            <person name="Venter J.C."/>
            <person name="Strausberg R.L."/>
            <person name="Brenner S."/>
        </authorList>
    </citation>
    <scope>NUCLEOTIDE SEQUENCE [LARGE SCALE GENOMIC DNA]</scope>
</reference>
<dbReference type="OrthoDB" id="1914453at2759"/>
<dbReference type="InterPro" id="IPR028026">
    <property type="entry name" value="DUF4502"/>
</dbReference>
<reference evidence="5" key="1">
    <citation type="journal article" date="2006" name="Science">
        <title>Ancient noncoding elements conserved in the human genome.</title>
        <authorList>
            <person name="Venkatesh B."/>
            <person name="Kirkness E.F."/>
            <person name="Loh Y.H."/>
            <person name="Halpern A.L."/>
            <person name="Lee A.P."/>
            <person name="Johnson J."/>
            <person name="Dandona N."/>
            <person name="Viswanathan L.D."/>
            <person name="Tay A."/>
            <person name="Venter J.C."/>
            <person name="Strausberg R.L."/>
            <person name="Brenner S."/>
        </authorList>
    </citation>
    <scope>NUCLEOTIDE SEQUENCE [LARGE SCALE GENOMIC DNA]</scope>
</reference>
<feature type="compositionally biased region" description="Basic and acidic residues" evidence="1">
    <location>
        <begin position="86"/>
        <end position="95"/>
    </location>
</feature>
<accession>A0A4W3H5X5</accession>
<dbReference type="GO" id="GO:0070202">
    <property type="term" value="P:regulation of establishment of protein localization to chromosome"/>
    <property type="evidence" value="ECO:0007669"/>
    <property type="project" value="TreeGrafter"/>
</dbReference>
<dbReference type="AlphaFoldDB" id="A0A4W3H5X5"/>
<dbReference type="Proteomes" id="UP000314986">
    <property type="component" value="Unassembled WGS sequence"/>
</dbReference>
<dbReference type="GO" id="GO:0005654">
    <property type="term" value="C:nucleoplasm"/>
    <property type="evidence" value="ECO:0007669"/>
    <property type="project" value="TreeGrafter"/>
</dbReference>
<gene>
    <name evidence="4" type="primary">spidr</name>
</gene>
<reference evidence="4" key="4">
    <citation type="submission" date="2025-08" db="UniProtKB">
        <authorList>
            <consortium name="Ensembl"/>
        </authorList>
    </citation>
    <scope>IDENTIFICATION</scope>
</reference>
<dbReference type="Pfam" id="PF14951">
    <property type="entry name" value="DUF4503"/>
    <property type="match status" value="1"/>
</dbReference>
<protein>
    <recommendedName>
        <fullName evidence="6">DNA repair-scaffolding protein</fullName>
    </recommendedName>
</protein>